<dbReference type="HOGENOM" id="CLU_254528_0_0_1"/>
<dbReference type="GeneID" id="7444719"/>
<name>B8BXF7_THAPS</name>
<evidence type="ECO:0000313" key="2">
    <source>
        <dbReference type="EMBL" id="EED93697.1"/>
    </source>
</evidence>
<evidence type="ECO:0000313" key="3">
    <source>
        <dbReference type="Proteomes" id="UP000001449"/>
    </source>
</evidence>
<proteinExistence type="predicted"/>
<dbReference type="eggNOG" id="ENOG502SH9R">
    <property type="taxonomic scope" value="Eukaryota"/>
</dbReference>
<evidence type="ECO:0000256" key="1">
    <source>
        <dbReference type="SAM" id="MobiDB-lite"/>
    </source>
</evidence>
<dbReference type="EMBL" id="CM000640">
    <property type="protein sequence ID" value="EED93697.1"/>
    <property type="molecule type" value="Genomic_DNA"/>
</dbReference>
<gene>
    <name evidence="2" type="ORF">THAPSDRAFT_3315</name>
</gene>
<protein>
    <submittedName>
        <fullName evidence="2">Uncharacterized protein</fullName>
    </submittedName>
</protein>
<reference evidence="2 3" key="2">
    <citation type="journal article" date="2008" name="Nature">
        <title>The Phaeodactylum genome reveals the evolutionary history of diatom genomes.</title>
        <authorList>
            <person name="Bowler C."/>
            <person name="Allen A.E."/>
            <person name="Badger J.H."/>
            <person name="Grimwood J."/>
            <person name="Jabbari K."/>
            <person name="Kuo A."/>
            <person name="Maheswari U."/>
            <person name="Martens C."/>
            <person name="Maumus F."/>
            <person name="Otillar R.P."/>
            <person name="Rayko E."/>
            <person name="Salamov A."/>
            <person name="Vandepoele K."/>
            <person name="Beszteri B."/>
            <person name="Gruber A."/>
            <person name="Heijde M."/>
            <person name="Katinka M."/>
            <person name="Mock T."/>
            <person name="Valentin K."/>
            <person name="Verret F."/>
            <person name="Berges J.A."/>
            <person name="Brownlee C."/>
            <person name="Cadoret J.P."/>
            <person name="Chiovitti A."/>
            <person name="Choi C.J."/>
            <person name="Coesel S."/>
            <person name="De Martino A."/>
            <person name="Detter J.C."/>
            <person name="Durkin C."/>
            <person name="Falciatore A."/>
            <person name="Fournet J."/>
            <person name="Haruta M."/>
            <person name="Huysman M.J."/>
            <person name="Jenkins B.D."/>
            <person name="Jiroutova K."/>
            <person name="Jorgensen R.E."/>
            <person name="Joubert Y."/>
            <person name="Kaplan A."/>
            <person name="Kroger N."/>
            <person name="Kroth P.G."/>
            <person name="La Roche J."/>
            <person name="Lindquist E."/>
            <person name="Lommer M."/>
            <person name="Martin-Jezequel V."/>
            <person name="Lopez P.J."/>
            <person name="Lucas S."/>
            <person name="Mangogna M."/>
            <person name="McGinnis K."/>
            <person name="Medlin L.K."/>
            <person name="Montsant A."/>
            <person name="Oudot-Le Secq M.P."/>
            <person name="Napoli C."/>
            <person name="Obornik M."/>
            <person name="Parker M.S."/>
            <person name="Petit J.L."/>
            <person name="Porcel B.M."/>
            <person name="Poulsen N."/>
            <person name="Robison M."/>
            <person name="Rychlewski L."/>
            <person name="Rynearson T.A."/>
            <person name="Schmutz J."/>
            <person name="Shapiro H."/>
            <person name="Siaut M."/>
            <person name="Stanley M."/>
            <person name="Sussman M.R."/>
            <person name="Taylor A.R."/>
            <person name="Vardi A."/>
            <person name="von Dassow P."/>
            <person name="Vyverman W."/>
            <person name="Willis A."/>
            <person name="Wyrwicz L.S."/>
            <person name="Rokhsar D.S."/>
            <person name="Weissenbach J."/>
            <person name="Armbrust E.V."/>
            <person name="Green B.R."/>
            <person name="Van de Peer Y."/>
            <person name="Grigoriev I.V."/>
        </authorList>
    </citation>
    <scope>NUCLEOTIDE SEQUENCE [LARGE SCALE GENOMIC DNA]</scope>
    <source>
        <strain evidence="2 3">CCMP1335</strain>
    </source>
</reference>
<dbReference type="Proteomes" id="UP000001449">
    <property type="component" value="Chromosome 3"/>
</dbReference>
<sequence>MNISKATPPLILVGRIHHVISTNISKQSDARKRGRPWDHHHADADVDDNTHTASSTNTNEHAMKGFVFVCDDVKSNSDNSQHPATSYVAKGSMHPLVVPLTLSRAACHAAVTGKMVHISQYSLIQYRGCWGELVFDSTSGAQLNYVAKGLGGDDTRHSCFVIELHRVGLRLDTDWGHNNDGKQPNILTLDMLAEKESESLSKGSKKTFGKNPMNVTGIVDAISPILFSDELGEPFAIIELYQLSNGSSIHSAVAVMKGENVLCMHPGIHPGDSISLMGVVSRKWKVPDEFRQRCNDEVSNGTNVDFYQKLCERTPDRVILVVEAKSIEWNGTIEKKCVIGSCQTVVPMPSTVESLTSVQGVVKAVNYHCMENEDIKHSDHVVHFVTLQLATVFHDTSTDEDHSDETLTERRLARIYLPKYAIPPTLLFGMQPGATLRAVNIHFIHPPGRSYLCFVACLRSTISVECCAGEKEQTADDRAIRFVSLGKPFSLVPDHRITAICNNRFGSKSSAQRYTEEKLRSKLKSKHNGTAAKIPSSAAKSAEAKSLCLLNHHFNTTTNRDMRPYKSYSQSNNPSDMKRKSNRVQIGKNGRLTMRDPYAEFFDHGHINSIASNKECGTSCENCFTSYNQHVNHMLSVTLPVVVEVSYIRSACVLSFVDKVATLVRRKSPPKDVDSHRDIRVSSGWTSSFHFHGTDLYDSLHDHVMFKQKNKSSAGRKLYTGGNVELVTNGSEHGFPTGFLHGDNSTTPIHQTSQSLGGRSETRLFGWIEVDSVIVSCLCLGQGIQKSDENGATEQHTADFVSYTFLPSTHSDDKDASGHTFIFLIDNLIFIASVHITASSIVRISKSEERSDKRLQRVTSEKASVQECLHHTTSRELAHNSPAVIVGRLVRQRFKFRKVKRTTQSSVKCYEGWTVILSHIGNSPDDFLSYPSILQTLEAHIAVPFNDSSEVQSNIQEGTLRYVVNSLFSKGHGRSDRMSQDQTTLGMAWWHASEHNTMLPLLSGGWDSCNNQLFTGEHDSELKLATSVNVEIPFTSRTISKLGYQRFNCHLPDIKSYFVLEKSRVENNAGRRGFHGSTGKLLPGMINRQLCRVGADKVQSLTIRKNPYSLLCRLKDEGVTNTTLEELHWEVCFALREGNHAYLRPSLLRRIHNANVLGISFCRARVECTQCFEFLTPSSDDKNNPTLRCPSGCASSHSAVKWECSVLVDDGTGQAKLYAERQAALLLLSDGLDVSTVERGAWSCGNGIFYQPALPPSSHLRKCIEDATLSIRNHTLSNKRKKKEVNNTSPSVFSLLPAYAKAEYLIQQHCRHWYQRNHHRKIDLFCRCKPLSEDVTTVNQTEVQVAKAMAQVGLDFGTAPTATLPPLKLVLEDACLASEDSQGDNMTGWKLLNILIDS</sequence>
<organism evidence="2 3">
    <name type="scientific">Thalassiosira pseudonana</name>
    <name type="common">Marine diatom</name>
    <name type="synonym">Cyclotella nana</name>
    <dbReference type="NCBI Taxonomy" id="35128"/>
    <lineage>
        <taxon>Eukaryota</taxon>
        <taxon>Sar</taxon>
        <taxon>Stramenopiles</taxon>
        <taxon>Ochrophyta</taxon>
        <taxon>Bacillariophyta</taxon>
        <taxon>Coscinodiscophyceae</taxon>
        <taxon>Thalassiosirophycidae</taxon>
        <taxon>Thalassiosirales</taxon>
        <taxon>Thalassiosiraceae</taxon>
        <taxon>Thalassiosira</taxon>
    </lineage>
</organism>
<dbReference type="KEGG" id="tps:THAPSDRAFT_3315"/>
<dbReference type="OMA" id="YAEFFDH"/>
<dbReference type="RefSeq" id="XP_002288261.1">
    <property type="nucleotide sequence ID" value="XM_002288225.1"/>
</dbReference>
<dbReference type="PaxDb" id="35128-Thaps3315"/>
<accession>B8BXF7</accession>
<keyword evidence="3" id="KW-1185">Reference proteome</keyword>
<feature type="region of interest" description="Disordered" evidence="1">
    <location>
        <begin position="24"/>
        <end position="57"/>
    </location>
</feature>
<feature type="compositionally biased region" description="Basic and acidic residues" evidence="1">
    <location>
        <begin position="28"/>
        <end position="50"/>
    </location>
</feature>
<reference evidence="2 3" key="1">
    <citation type="journal article" date="2004" name="Science">
        <title>The genome of the diatom Thalassiosira pseudonana: ecology, evolution, and metabolism.</title>
        <authorList>
            <person name="Armbrust E.V."/>
            <person name="Berges J.A."/>
            <person name="Bowler C."/>
            <person name="Green B.R."/>
            <person name="Martinez D."/>
            <person name="Putnam N.H."/>
            <person name="Zhou S."/>
            <person name="Allen A.E."/>
            <person name="Apt K.E."/>
            <person name="Bechner M."/>
            <person name="Brzezinski M.A."/>
            <person name="Chaal B.K."/>
            <person name="Chiovitti A."/>
            <person name="Davis A.K."/>
            <person name="Demarest M.S."/>
            <person name="Detter J.C."/>
            <person name="Glavina T."/>
            <person name="Goodstein D."/>
            <person name="Hadi M.Z."/>
            <person name="Hellsten U."/>
            <person name="Hildebrand M."/>
            <person name="Jenkins B.D."/>
            <person name="Jurka J."/>
            <person name="Kapitonov V.V."/>
            <person name="Kroger N."/>
            <person name="Lau W.W."/>
            <person name="Lane T.W."/>
            <person name="Larimer F.W."/>
            <person name="Lippmeier J.C."/>
            <person name="Lucas S."/>
            <person name="Medina M."/>
            <person name="Montsant A."/>
            <person name="Obornik M."/>
            <person name="Parker M.S."/>
            <person name="Palenik B."/>
            <person name="Pazour G.J."/>
            <person name="Richardson P.M."/>
            <person name="Rynearson T.A."/>
            <person name="Saito M.A."/>
            <person name="Schwartz D.C."/>
            <person name="Thamatrakoln K."/>
            <person name="Valentin K."/>
            <person name="Vardi A."/>
            <person name="Wilkerson F.P."/>
            <person name="Rokhsar D.S."/>
        </authorList>
    </citation>
    <scope>NUCLEOTIDE SEQUENCE [LARGE SCALE GENOMIC DNA]</scope>
    <source>
        <strain evidence="2 3">CCMP1335</strain>
    </source>
</reference>
<dbReference type="InParanoid" id="B8BXF7"/>
<feature type="region of interest" description="Disordered" evidence="1">
    <location>
        <begin position="560"/>
        <end position="582"/>
    </location>
</feature>